<feature type="non-terminal residue" evidence="6">
    <location>
        <position position="1043"/>
    </location>
</feature>
<feature type="non-terminal residue" evidence="6">
    <location>
        <position position="1"/>
    </location>
</feature>
<dbReference type="Pfam" id="PF21019">
    <property type="entry name" value="Spectrin_3"/>
    <property type="match status" value="1"/>
</dbReference>
<evidence type="ECO:0000313" key="6">
    <source>
        <dbReference type="EMBL" id="KAJ9595552.1"/>
    </source>
</evidence>
<dbReference type="Pfam" id="PF00435">
    <property type="entry name" value="Spectrin"/>
    <property type="match status" value="3"/>
</dbReference>
<dbReference type="InterPro" id="IPR043197">
    <property type="entry name" value="Plakin"/>
</dbReference>
<dbReference type="InterPro" id="IPR002017">
    <property type="entry name" value="Spectrin_repeat"/>
</dbReference>
<accession>A0AAD8AAL9</accession>
<dbReference type="InterPro" id="IPR001589">
    <property type="entry name" value="Actinin_actin-bd_CS"/>
</dbReference>
<dbReference type="FunFam" id="1.20.58.60:FF:000055">
    <property type="entry name" value="Short stop, isoform K"/>
    <property type="match status" value="1"/>
</dbReference>
<dbReference type="GO" id="GO:0005198">
    <property type="term" value="F:structural molecule activity"/>
    <property type="evidence" value="ECO:0007669"/>
    <property type="project" value="TreeGrafter"/>
</dbReference>
<dbReference type="Proteomes" id="UP001233999">
    <property type="component" value="Unassembled WGS sequence"/>
</dbReference>
<dbReference type="GO" id="GO:0003779">
    <property type="term" value="F:actin binding"/>
    <property type="evidence" value="ECO:0007669"/>
    <property type="project" value="UniProtKB-KW"/>
</dbReference>
<dbReference type="CDD" id="cd00176">
    <property type="entry name" value="SPEC"/>
    <property type="match status" value="2"/>
</dbReference>
<dbReference type="GO" id="GO:0005737">
    <property type="term" value="C:cytoplasm"/>
    <property type="evidence" value="ECO:0007669"/>
    <property type="project" value="TreeGrafter"/>
</dbReference>
<keyword evidence="4" id="KW-0175">Coiled coil</keyword>
<dbReference type="Pfam" id="PF17902">
    <property type="entry name" value="SH3_10"/>
    <property type="match status" value="1"/>
</dbReference>
<dbReference type="InterPro" id="IPR036872">
    <property type="entry name" value="CH_dom_sf"/>
</dbReference>
<name>A0AAD8AAL9_DIPPU</name>
<dbReference type="FunFam" id="1.20.58.60:FF:000030">
    <property type="entry name" value="Short stop, isoform K"/>
    <property type="match status" value="1"/>
</dbReference>
<dbReference type="Pfam" id="PF21020">
    <property type="entry name" value="Spectrin_4"/>
    <property type="match status" value="1"/>
</dbReference>
<gene>
    <name evidence="6" type="ORF">L9F63_013261</name>
</gene>
<dbReference type="InterPro" id="IPR001715">
    <property type="entry name" value="CH_dom"/>
</dbReference>
<evidence type="ECO:0000256" key="1">
    <source>
        <dbReference type="ARBA" id="ARBA00022553"/>
    </source>
</evidence>
<dbReference type="PANTHER" id="PTHR23169">
    <property type="entry name" value="ENVOPLAKIN"/>
    <property type="match status" value="1"/>
</dbReference>
<keyword evidence="2" id="KW-0677">Repeat</keyword>
<dbReference type="PANTHER" id="PTHR23169:SF23">
    <property type="entry name" value="SHORT STOP, ISOFORM H"/>
    <property type="match status" value="1"/>
</dbReference>
<comment type="caution">
    <text evidence="6">The sequence shown here is derived from an EMBL/GenBank/DDBJ whole genome shotgun (WGS) entry which is preliminary data.</text>
</comment>
<sequence length="1043" mass="122545">PRERGRMRFHMLQNVQIALDFLRYRKIKLVNIRAEDIVDGNPKLTLGLIWTIILHFQISDIVVGQEPNVSARDALLRWARRSTAKYPGVRVTDFTSSWRDGMAFNAIIHRNRPDLIDWRSIRSRIARERLESAFHVAEREYGVTRLLDPEDVDTPEPDEKSLITYISSLYDVFPEPPPIHPLYDHESQQRVAEYREYASSLHLWMREKLSIMQDRTFPNTLIEMKKLAAESSRFRTDEVPPRQKDKQRLQHIFRELERYFEAVGEVDIEPELHIDVLDKNWTRLMMGHTRREIMPLSRKLKAVSCILERLQRLAEKVHREMKQVDHRLEELEQRVEDEARRLDRLHPLDAKHNVDLLEQDIRLTEDSINSLFTDVQSLRDGRYAQAPDLHKRVQKLHQRWVALRSLLHSKLITPLASISFPVEERTVTRQTRTVLETRLVETNIHFRQLQECNEWCRNKLKQLQEAEYGSDLPSVQNELDIHQREHKNVEQFHTRVDHCVAAKNNFHGEELQLYTQHLSQLQKVYAELLVTSNKRLSDLETLQDFLQSATNELIWLNEKEEMEVSRDWSDKNLNIPAIEQYYESLMSDLEKREIQFSAVQDRGESLVLQHHPAAKCIEAYMAAMQTQWAWLLQLTLCLETHLKHASVYHQFYREVREAEVWITKRDEIMNTVYSQSDFSLDEGERLLRGMQELREELNHYGDVVQNLGERCKDIVPLKQRRQPVTRSLPVLAICAYKQVNIVIEKGEECTLHDNSGRVKWRVSNSANVESTVPGVCFLVPPPDKEAVDAVDRLKRQFDRSVALWQKKQLRMRQNMIFATIKVVKSWDLAQFLAMGQEQRNAIRKALNEDADKLLQEGDPADPQLRRLRREMEEVNRLFDEFERRARAEEDSKNASRNFNDQITALQASLDEAERTLVSRTAASLPRDLDSLEHLVIEHKEFETRLQALGPDVEEVQNTFRNVSRKTPAMQNKLDKCLSKWNQLWSSSHLYIERLKCVEIVLTGVEEATTVISEFELKLASYEELPSEVEALQILIQLHLHKFV</sequence>
<dbReference type="GO" id="GO:0016020">
    <property type="term" value="C:membrane"/>
    <property type="evidence" value="ECO:0007669"/>
    <property type="project" value="TreeGrafter"/>
</dbReference>
<dbReference type="FunFam" id="1.20.58.60:FF:000053">
    <property type="entry name" value="Short stop, isoform K"/>
    <property type="match status" value="1"/>
</dbReference>
<dbReference type="FunFam" id="1.10.418.10:FF:000089">
    <property type="entry name" value="Spectrin beta chain"/>
    <property type="match status" value="1"/>
</dbReference>
<protein>
    <recommendedName>
        <fullName evidence="5">Calponin-homology (CH) domain-containing protein</fullName>
    </recommendedName>
</protein>
<evidence type="ECO:0000256" key="4">
    <source>
        <dbReference type="SAM" id="Coils"/>
    </source>
</evidence>
<keyword evidence="3" id="KW-0009">Actin-binding</keyword>
<dbReference type="SMART" id="SM00033">
    <property type="entry name" value="CH"/>
    <property type="match status" value="1"/>
</dbReference>
<organism evidence="6 7">
    <name type="scientific">Diploptera punctata</name>
    <name type="common">Pacific beetle cockroach</name>
    <dbReference type="NCBI Taxonomy" id="6984"/>
    <lineage>
        <taxon>Eukaryota</taxon>
        <taxon>Metazoa</taxon>
        <taxon>Ecdysozoa</taxon>
        <taxon>Arthropoda</taxon>
        <taxon>Hexapoda</taxon>
        <taxon>Insecta</taxon>
        <taxon>Pterygota</taxon>
        <taxon>Neoptera</taxon>
        <taxon>Polyneoptera</taxon>
        <taxon>Dictyoptera</taxon>
        <taxon>Blattodea</taxon>
        <taxon>Blaberoidea</taxon>
        <taxon>Blaberidae</taxon>
        <taxon>Diplopterinae</taxon>
        <taxon>Diploptera</taxon>
    </lineage>
</organism>
<dbReference type="EMBL" id="JASPKZ010002331">
    <property type="protein sequence ID" value="KAJ9595552.1"/>
    <property type="molecule type" value="Genomic_DNA"/>
</dbReference>
<reference evidence="6" key="1">
    <citation type="journal article" date="2023" name="IScience">
        <title>Live-bearing cockroach genome reveals convergent evolutionary mechanisms linked to viviparity in insects and beyond.</title>
        <authorList>
            <person name="Fouks B."/>
            <person name="Harrison M.C."/>
            <person name="Mikhailova A.A."/>
            <person name="Marchal E."/>
            <person name="English S."/>
            <person name="Carruthers M."/>
            <person name="Jennings E.C."/>
            <person name="Chiamaka E.L."/>
            <person name="Frigard R.A."/>
            <person name="Pippel M."/>
            <person name="Attardo G.M."/>
            <person name="Benoit J.B."/>
            <person name="Bornberg-Bauer E."/>
            <person name="Tobe S.S."/>
        </authorList>
    </citation>
    <scope>NUCLEOTIDE SEQUENCE</scope>
    <source>
        <strain evidence="6">Stay&amp;Tobe</strain>
    </source>
</reference>
<dbReference type="SMART" id="SM00150">
    <property type="entry name" value="SPEC"/>
    <property type="match status" value="5"/>
</dbReference>
<feature type="coiled-coil region" evidence="4">
    <location>
        <begin position="864"/>
        <end position="915"/>
    </location>
</feature>
<evidence type="ECO:0000256" key="3">
    <source>
        <dbReference type="ARBA" id="ARBA00023203"/>
    </source>
</evidence>
<dbReference type="GO" id="GO:0005882">
    <property type="term" value="C:intermediate filament"/>
    <property type="evidence" value="ECO:0007669"/>
    <property type="project" value="TreeGrafter"/>
</dbReference>
<proteinExistence type="predicted"/>
<dbReference type="GO" id="GO:0030056">
    <property type="term" value="C:hemidesmosome"/>
    <property type="evidence" value="ECO:0007669"/>
    <property type="project" value="TreeGrafter"/>
</dbReference>
<dbReference type="Gene3D" id="1.20.58.60">
    <property type="match status" value="5"/>
</dbReference>
<dbReference type="Gene3D" id="1.10.418.10">
    <property type="entry name" value="Calponin-like domain"/>
    <property type="match status" value="2"/>
</dbReference>
<keyword evidence="1" id="KW-0597">Phosphoprotein</keyword>
<dbReference type="SUPFAM" id="SSF47576">
    <property type="entry name" value="Calponin-homology domain, CH-domain"/>
    <property type="match status" value="1"/>
</dbReference>
<dbReference type="InterPro" id="IPR041615">
    <property type="entry name" value="Desmoplakin_SH3"/>
</dbReference>
<dbReference type="GO" id="GO:0045104">
    <property type="term" value="P:intermediate filament cytoskeleton organization"/>
    <property type="evidence" value="ECO:0007669"/>
    <property type="project" value="InterPro"/>
</dbReference>
<dbReference type="GO" id="GO:0031122">
    <property type="term" value="P:cytoplasmic microtubule organization"/>
    <property type="evidence" value="ECO:0007669"/>
    <property type="project" value="TreeGrafter"/>
</dbReference>
<evidence type="ECO:0000256" key="2">
    <source>
        <dbReference type="ARBA" id="ARBA00022737"/>
    </source>
</evidence>
<dbReference type="InterPro" id="IPR049538">
    <property type="entry name" value="PCN-like_spectrin-like_rpt"/>
</dbReference>
<reference evidence="6" key="2">
    <citation type="submission" date="2023-05" db="EMBL/GenBank/DDBJ databases">
        <authorList>
            <person name="Fouks B."/>
        </authorList>
    </citation>
    <scope>NUCLEOTIDE SEQUENCE</scope>
    <source>
        <strain evidence="6">Stay&amp;Tobe</strain>
        <tissue evidence="6">Testes</tissue>
    </source>
</reference>
<feature type="domain" description="Calponin-homology (CH)" evidence="5">
    <location>
        <begin position="1"/>
        <end position="57"/>
    </location>
</feature>
<dbReference type="FunFam" id="1.10.418.10:FF:000022">
    <property type="entry name" value="Short stop, isoform K"/>
    <property type="match status" value="1"/>
</dbReference>
<dbReference type="CDD" id="cd21189">
    <property type="entry name" value="CH_PLEC-like_rpt2"/>
    <property type="match status" value="1"/>
</dbReference>
<dbReference type="GO" id="GO:0042060">
    <property type="term" value="P:wound healing"/>
    <property type="evidence" value="ECO:0007669"/>
    <property type="project" value="TreeGrafter"/>
</dbReference>
<dbReference type="Gene3D" id="2.30.30.40">
    <property type="entry name" value="SH3 Domains"/>
    <property type="match status" value="1"/>
</dbReference>
<dbReference type="Pfam" id="PF00307">
    <property type="entry name" value="CH"/>
    <property type="match status" value="2"/>
</dbReference>
<feature type="domain" description="Calponin-homology (CH)" evidence="5">
    <location>
        <begin position="69"/>
        <end position="174"/>
    </location>
</feature>
<dbReference type="InterPro" id="IPR018159">
    <property type="entry name" value="Spectrin/alpha-actinin"/>
</dbReference>
<keyword evidence="7" id="KW-1185">Reference proteome</keyword>
<dbReference type="AlphaFoldDB" id="A0AAD8AAL9"/>
<evidence type="ECO:0000259" key="5">
    <source>
        <dbReference type="PROSITE" id="PS50021"/>
    </source>
</evidence>
<evidence type="ECO:0000313" key="7">
    <source>
        <dbReference type="Proteomes" id="UP001233999"/>
    </source>
</evidence>
<dbReference type="PROSITE" id="PS50021">
    <property type="entry name" value="CH"/>
    <property type="match status" value="2"/>
</dbReference>
<dbReference type="SUPFAM" id="SSF46966">
    <property type="entry name" value="Spectrin repeat"/>
    <property type="match status" value="5"/>
</dbReference>
<feature type="coiled-coil region" evidence="4">
    <location>
        <begin position="307"/>
        <end position="341"/>
    </location>
</feature>
<dbReference type="PROSITE" id="PS00020">
    <property type="entry name" value="ACTININ_2"/>
    <property type="match status" value="1"/>
</dbReference>